<keyword evidence="2" id="KW-0472">Membrane</keyword>
<keyword evidence="2" id="KW-1133">Transmembrane helix</keyword>
<dbReference type="PANTHER" id="PTHR34475">
    <property type="match status" value="1"/>
</dbReference>
<reference evidence="4" key="1">
    <citation type="submission" date="2022-05" db="EMBL/GenBank/DDBJ databases">
        <authorList>
            <person name="Jo J.-H."/>
            <person name="Im W.-T."/>
        </authorList>
    </citation>
    <scope>NUCLEOTIDE SEQUENCE</scope>
    <source>
        <strain evidence="4">RB56-2</strain>
    </source>
</reference>
<name>A0ABT0SCX8_9SPHN</name>
<keyword evidence="5" id="KW-1185">Reference proteome</keyword>
<protein>
    <submittedName>
        <fullName evidence="4">DUF4115 domain-containing protein</fullName>
    </submittedName>
</protein>
<sequence length="300" mass="30729">MDETELDDVITVGQRLKEAREAKGLSVEDVAAQTRIPTRHLTSLEESDWDKLPAATYSIGFAKNYAGVVGLDRNQIGDELRAEMGGRLAAAVHPEVYEAVDPARTMPKGLVFGALGVLVLVVLALSWLSNRSMQPDQAVAEENAVASVEAAAAAPPPVASAPTSGPVVLTATAPAWIQVTDNGQTLFSGELAPGQSYTVPATATAPLLKAGKPEALRVSVGTAIAPPVGPAGKVAANVSLRPADLMKGPPSTAVQPTVVPVAPNVRPATPPPARRPTPAAVEPAAPNVPQANATAPDATN</sequence>
<dbReference type="SUPFAM" id="SSF47413">
    <property type="entry name" value="lambda repressor-like DNA-binding domains"/>
    <property type="match status" value="1"/>
</dbReference>
<dbReference type="Gene3D" id="1.10.260.40">
    <property type="entry name" value="lambda repressor-like DNA-binding domains"/>
    <property type="match status" value="1"/>
</dbReference>
<dbReference type="InterPro" id="IPR001387">
    <property type="entry name" value="Cro/C1-type_HTH"/>
</dbReference>
<dbReference type="Pfam" id="PF13413">
    <property type="entry name" value="HTH_25"/>
    <property type="match status" value="1"/>
</dbReference>
<dbReference type="CDD" id="cd00093">
    <property type="entry name" value="HTH_XRE"/>
    <property type="match status" value="1"/>
</dbReference>
<evidence type="ECO:0000256" key="2">
    <source>
        <dbReference type="SAM" id="Phobius"/>
    </source>
</evidence>
<proteinExistence type="predicted"/>
<dbReference type="RefSeq" id="WP_249916394.1">
    <property type="nucleotide sequence ID" value="NZ_JAMGBB010000001.1"/>
</dbReference>
<evidence type="ECO:0000259" key="3">
    <source>
        <dbReference type="Pfam" id="PF13464"/>
    </source>
</evidence>
<dbReference type="Pfam" id="PF13464">
    <property type="entry name" value="RodZ_C"/>
    <property type="match status" value="1"/>
</dbReference>
<keyword evidence="2" id="KW-0812">Transmembrane</keyword>
<feature type="domain" description="Cytoskeleton protein RodZ-like C-terminal" evidence="3">
    <location>
        <begin position="168"/>
        <end position="237"/>
    </location>
</feature>
<dbReference type="InterPro" id="IPR025194">
    <property type="entry name" value="RodZ-like_C"/>
</dbReference>
<evidence type="ECO:0000256" key="1">
    <source>
        <dbReference type="SAM" id="MobiDB-lite"/>
    </source>
</evidence>
<accession>A0ABT0SCX8</accession>
<dbReference type="EMBL" id="JAMGBB010000001">
    <property type="protein sequence ID" value="MCL6742042.1"/>
    <property type="molecule type" value="Genomic_DNA"/>
</dbReference>
<feature type="transmembrane region" description="Helical" evidence="2">
    <location>
        <begin position="110"/>
        <end position="128"/>
    </location>
</feature>
<dbReference type="Proteomes" id="UP001165383">
    <property type="component" value="Unassembled WGS sequence"/>
</dbReference>
<evidence type="ECO:0000313" key="5">
    <source>
        <dbReference type="Proteomes" id="UP001165383"/>
    </source>
</evidence>
<organism evidence="4 5">
    <name type="scientific">Sphingomonas brevis</name>
    <dbReference type="NCBI Taxonomy" id="2908206"/>
    <lineage>
        <taxon>Bacteria</taxon>
        <taxon>Pseudomonadati</taxon>
        <taxon>Pseudomonadota</taxon>
        <taxon>Alphaproteobacteria</taxon>
        <taxon>Sphingomonadales</taxon>
        <taxon>Sphingomonadaceae</taxon>
        <taxon>Sphingomonas</taxon>
    </lineage>
</organism>
<dbReference type="InterPro" id="IPR050400">
    <property type="entry name" value="Bact_Cytoskel_RodZ"/>
</dbReference>
<feature type="compositionally biased region" description="Low complexity" evidence="1">
    <location>
        <begin position="276"/>
        <end position="300"/>
    </location>
</feature>
<comment type="caution">
    <text evidence="4">The sequence shown here is derived from an EMBL/GenBank/DDBJ whole genome shotgun (WGS) entry which is preliminary data.</text>
</comment>
<feature type="compositionally biased region" description="Low complexity" evidence="1">
    <location>
        <begin position="251"/>
        <end position="267"/>
    </location>
</feature>
<evidence type="ECO:0000313" key="4">
    <source>
        <dbReference type="EMBL" id="MCL6742042.1"/>
    </source>
</evidence>
<feature type="region of interest" description="Disordered" evidence="1">
    <location>
        <begin position="251"/>
        <end position="300"/>
    </location>
</feature>
<dbReference type="InterPro" id="IPR010982">
    <property type="entry name" value="Lambda_DNA-bd_dom_sf"/>
</dbReference>
<gene>
    <name evidence="4" type="ORF">LZ518_12975</name>
</gene>
<dbReference type="PANTHER" id="PTHR34475:SF1">
    <property type="entry name" value="CYTOSKELETON PROTEIN RODZ"/>
    <property type="match status" value="1"/>
</dbReference>